<feature type="transmembrane region" description="Helical" evidence="1">
    <location>
        <begin position="160"/>
        <end position="179"/>
    </location>
</feature>
<evidence type="ECO:0000256" key="1">
    <source>
        <dbReference type="SAM" id="Phobius"/>
    </source>
</evidence>
<feature type="transmembrane region" description="Helical" evidence="1">
    <location>
        <begin position="216"/>
        <end position="236"/>
    </location>
</feature>
<dbReference type="RefSeq" id="WP_275811306.1">
    <property type="nucleotide sequence ID" value="NZ_BAAANM010000018.1"/>
</dbReference>
<comment type="caution">
    <text evidence="2">The sequence shown here is derived from an EMBL/GenBank/DDBJ whole genome shotgun (WGS) entry which is preliminary data.</text>
</comment>
<organism evidence="2 3">
    <name type="scientific">Streptantibioticus ferralitis</name>
    <dbReference type="NCBI Taxonomy" id="236510"/>
    <lineage>
        <taxon>Bacteria</taxon>
        <taxon>Bacillati</taxon>
        <taxon>Actinomycetota</taxon>
        <taxon>Actinomycetes</taxon>
        <taxon>Kitasatosporales</taxon>
        <taxon>Streptomycetaceae</taxon>
        <taxon>Streptantibioticus</taxon>
    </lineage>
</organism>
<accession>A0ABT5YWR4</accession>
<evidence type="ECO:0000313" key="3">
    <source>
        <dbReference type="Proteomes" id="UP001220022"/>
    </source>
</evidence>
<reference evidence="2 3" key="1">
    <citation type="submission" date="2023-03" db="EMBL/GenBank/DDBJ databases">
        <title>Draft genome sequence of type strain Streptomyces ferralitis JCM 14344.</title>
        <authorList>
            <person name="Klaysubun C."/>
            <person name="Duangmal K."/>
        </authorList>
    </citation>
    <scope>NUCLEOTIDE SEQUENCE [LARGE SCALE GENOMIC DNA]</scope>
    <source>
        <strain evidence="2 3">JCM 14344</strain>
    </source>
</reference>
<feature type="transmembrane region" description="Helical" evidence="1">
    <location>
        <begin position="20"/>
        <end position="42"/>
    </location>
</feature>
<feature type="transmembrane region" description="Helical" evidence="1">
    <location>
        <begin position="48"/>
        <end position="65"/>
    </location>
</feature>
<name>A0ABT5YWR4_9ACTN</name>
<dbReference type="EMBL" id="JARHTQ010000005">
    <property type="protein sequence ID" value="MDF2255913.1"/>
    <property type="molecule type" value="Genomic_DNA"/>
</dbReference>
<sequence>MKADEGTPRAGAPDRTRERVPVQLIIGLALVASFWGLYWTVVNGWTEIFFFGLWLGYVLTVDGVVKQRTGTSILTRSPPQFALMFGYSALFWWVHEWLNTSLRNWYYVQPAAQSEPVRILLFSLSFSTVLAALFESAELLRSTRMLSRTRPCRALGQTPARLYGVSALGAVLLAAILVFPRQLFFLVWLCPLLILDPINARLGLPSLWSQLARGRWQTLLALACGGLMCGFFWELWNFRAVGAHWIYRLPAFLSYVRLFRMPVPGYLGYIPFALSAYAWYQTVRGLVGPRSGDPLNLT</sequence>
<keyword evidence="3" id="KW-1185">Reference proteome</keyword>
<keyword evidence="1" id="KW-0812">Transmembrane</keyword>
<dbReference type="Proteomes" id="UP001220022">
    <property type="component" value="Unassembled WGS sequence"/>
</dbReference>
<feature type="transmembrane region" description="Helical" evidence="1">
    <location>
        <begin position="119"/>
        <end position="140"/>
    </location>
</feature>
<evidence type="ECO:0000313" key="2">
    <source>
        <dbReference type="EMBL" id="MDF2255913.1"/>
    </source>
</evidence>
<feature type="transmembrane region" description="Helical" evidence="1">
    <location>
        <begin position="263"/>
        <end position="280"/>
    </location>
</feature>
<protein>
    <submittedName>
        <fullName evidence="2">Uncharacterized protein</fullName>
    </submittedName>
</protein>
<gene>
    <name evidence="2" type="ORF">P2L57_09280</name>
</gene>
<feature type="transmembrane region" description="Helical" evidence="1">
    <location>
        <begin position="77"/>
        <end position="95"/>
    </location>
</feature>
<keyword evidence="1" id="KW-1133">Transmembrane helix</keyword>
<keyword evidence="1" id="KW-0472">Membrane</keyword>
<proteinExistence type="predicted"/>